<reference evidence="2" key="2">
    <citation type="submission" date="2020-09" db="EMBL/GenBank/DDBJ databases">
        <authorList>
            <person name="Sun Q."/>
            <person name="Ohkuma M."/>
        </authorList>
    </citation>
    <scope>NUCLEOTIDE SEQUENCE</scope>
    <source>
        <strain evidence="2">JCM 31311</strain>
    </source>
</reference>
<dbReference type="AlphaFoldDB" id="A0A918CFZ4"/>
<feature type="chain" id="PRO_5036813832" description="Carboxypeptidase regulatory-like domain-containing protein" evidence="1">
    <location>
        <begin position="25"/>
        <end position="267"/>
    </location>
</feature>
<evidence type="ECO:0000313" key="2">
    <source>
        <dbReference type="EMBL" id="GGR19405.1"/>
    </source>
</evidence>
<dbReference type="SUPFAM" id="SSF49452">
    <property type="entry name" value="Starch-binding domain-like"/>
    <property type="match status" value="1"/>
</dbReference>
<proteinExistence type="predicted"/>
<keyword evidence="1" id="KW-0732">Signal</keyword>
<reference evidence="2" key="1">
    <citation type="journal article" date="2014" name="Int. J. Syst. Evol. Microbiol.">
        <title>Complete genome sequence of Corynebacterium casei LMG S-19264T (=DSM 44701T), isolated from a smear-ripened cheese.</title>
        <authorList>
            <consortium name="US DOE Joint Genome Institute (JGI-PGF)"/>
            <person name="Walter F."/>
            <person name="Albersmeier A."/>
            <person name="Kalinowski J."/>
            <person name="Ruckert C."/>
        </authorList>
    </citation>
    <scope>NUCLEOTIDE SEQUENCE</scope>
    <source>
        <strain evidence="2">JCM 31311</strain>
    </source>
</reference>
<evidence type="ECO:0000313" key="3">
    <source>
        <dbReference type="Proteomes" id="UP000603865"/>
    </source>
</evidence>
<accession>A0A918CFZ4</accession>
<keyword evidence="3" id="KW-1185">Reference proteome</keyword>
<protein>
    <recommendedName>
        <fullName evidence="4">Carboxypeptidase regulatory-like domain-containing protein</fullName>
    </recommendedName>
</protein>
<evidence type="ECO:0000256" key="1">
    <source>
        <dbReference type="SAM" id="SignalP"/>
    </source>
</evidence>
<sequence length="267" mass="28095">MRKSLSLLAPLALGLLSAAYGAGAAQPGTVRGVALDSHGHPLKGALVWIMPSVAQGWVAPGVSNGVLQLHTDAKGQYVSPTLPDQPYNVYAWQRVKYAGQTFCVPLAAEKEDGDDAFSARAGAVRNFRWQLTGEMQGQSHDNAYFGAEVRLMNGSWDGTSPMTRDSVVELTLTPDGPLIDGSAGKPLVRKVNFYDGFVYDLPVGHYRVAAAELGPGGTRTPLVLNGGSGAERFQGTLDFQAEGGPCGGYGGSNGVERAFIDLARVGE</sequence>
<evidence type="ECO:0008006" key="4">
    <source>
        <dbReference type="Google" id="ProtNLM"/>
    </source>
</evidence>
<feature type="signal peptide" evidence="1">
    <location>
        <begin position="1"/>
        <end position="24"/>
    </location>
</feature>
<name>A0A918CFZ4_9DEIO</name>
<dbReference type="Proteomes" id="UP000603865">
    <property type="component" value="Unassembled WGS sequence"/>
</dbReference>
<comment type="caution">
    <text evidence="2">The sequence shown here is derived from an EMBL/GenBank/DDBJ whole genome shotgun (WGS) entry which is preliminary data.</text>
</comment>
<dbReference type="InterPro" id="IPR013784">
    <property type="entry name" value="Carb-bd-like_fold"/>
</dbReference>
<dbReference type="GO" id="GO:0030246">
    <property type="term" value="F:carbohydrate binding"/>
    <property type="evidence" value="ECO:0007669"/>
    <property type="project" value="InterPro"/>
</dbReference>
<organism evidence="2 3">
    <name type="scientific">Deinococcus ruber</name>
    <dbReference type="NCBI Taxonomy" id="1848197"/>
    <lineage>
        <taxon>Bacteria</taxon>
        <taxon>Thermotogati</taxon>
        <taxon>Deinococcota</taxon>
        <taxon>Deinococci</taxon>
        <taxon>Deinococcales</taxon>
        <taxon>Deinococcaceae</taxon>
        <taxon>Deinococcus</taxon>
    </lineage>
</organism>
<gene>
    <name evidence="2" type="ORF">GCM10008957_34890</name>
</gene>
<dbReference type="RefSeq" id="WP_189091791.1">
    <property type="nucleotide sequence ID" value="NZ_BMQL01000023.1"/>
</dbReference>
<dbReference type="EMBL" id="BMQL01000023">
    <property type="protein sequence ID" value="GGR19405.1"/>
    <property type="molecule type" value="Genomic_DNA"/>
</dbReference>